<sequence length="157" mass="15894">MSGIRSAAAWIAGPVLGAIGALHVLWAFAPWPFEDDAALAKTVLGNKDGELTVTPAASVGMGLVLIGAGVLTLMVYGAIRAIGPAVLRKLAICALALGLLARGLGGFAMNSGQAEEFQDWNTALYSPLCVLLGALVTLVALPLIRPARPEGAAPAAP</sequence>
<keyword evidence="1" id="KW-0812">Transmembrane</keyword>
<dbReference type="AlphaFoldDB" id="A0A4Z0FN97"/>
<dbReference type="EMBL" id="SRID01000720">
    <property type="protein sequence ID" value="TGA83254.1"/>
    <property type="molecule type" value="Genomic_DNA"/>
</dbReference>
<accession>A0A4Z0FN97</accession>
<evidence type="ECO:0000313" key="3">
    <source>
        <dbReference type="Proteomes" id="UP000297948"/>
    </source>
</evidence>
<protein>
    <submittedName>
        <fullName evidence="2">DUF3995 domain-containing protein</fullName>
    </submittedName>
</protein>
<dbReference type="RefSeq" id="WP_135342630.1">
    <property type="nucleotide sequence ID" value="NZ_JBHLTX010000026.1"/>
</dbReference>
<evidence type="ECO:0000313" key="2">
    <source>
        <dbReference type="EMBL" id="TGA83254.1"/>
    </source>
</evidence>
<gene>
    <name evidence="2" type="ORF">E4099_32305</name>
</gene>
<comment type="caution">
    <text evidence="2">The sequence shown here is derived from an EMBL/GenBank/DDBJ whole genome shotgun (WGS) entry which is preliminary data.</text>
</comment>
<feature type="transmembrane region" description="Helical" evidence="1">
    <location>
        <begin position="124"/>
        <end position="144"/>
    </location>
</feature>
<feature type="transmembrane region" description="Helical" evidence="1">
    <location>
        <begin position="86"/>
        <end position="104"/>
    </location>
</feature>
<dbReference type="InterPro" id="IPR025058">
    <property type="entry name" value="DUF3995"/>
</dbReference>
<dbReference type="Proteomes" id="UP000297948">
    <property type="component" value="Unassembled WGS sequence"/>
</dbReference>
<proteinExistence type="predicted"/>
<feature type="transmembrane region" description="Helical" evidence="1">
    <location>
        <begin position="7"/>
        <end position="29"/>
    </location>
</feature>
<feature type="transmembrane region" description="Helical" evidence="1">
    <location>
        <begin position="56"/>
        <end position="79"/>
    </location>
</feature>
<organism evidence="2 3">
    <name type="scientific">Streptomyces palmae</name>
    <dbReference type="NCBI Taxonomy" id="1701085"/>
    <lineage>
        <taxon>Bacteria</taxon>
        <taxon>Bacillati</taxon>
        <taxon>Actinomycetota</taxon>
        <taxon>Actinomycetes</taxon>
        <taxon>Kitasatosporales</taxon>
        <taxon>Streptomycetaceae</taxon>
        <taxon>Streptomyces</taxon>
    </lineage>
</organism>
<keyword evidence="1" id="KW-0472">Membrane</keyword>
<dbReference type="Pfam" id="PF13160">
    <property type="entry name" value="DUF3995"/>
    <property type="match status" value="1"/>
</dbReference>
<dbReference type="OrthoDB" id="3873944at2"/>
<reference evidence="2 3" key="1">
    <citation type="submission" date="2019-03" db="EMBL/GenBank/DDBJ databases">
        <authorList>
            <person name="Gonzalez-Pimentel J.L."/>
        </authorList>
    </citation>
    <scope>NUCLEOTIDE SEQUENCE [LARGE SCALE GENOMIC DNA]</scope>
    <source>
        <strain evidence="2 3">JCM 31289</strain>
    </source>
</reference>
<evidence type="ECO:0000256" key="1">
    <source>
        <dbReference type="SAM" id="Phobius"/>
    </source>
</evidence>
<keyword evidence="3" id="KW-1185">Reference proteome</keyword>
<keyword evidence="1" id="KW-1133">Transmembrane helix</keyword>
<name>A0A4Z0FN97_9ACTN</name>